<dbReference type="OrthoDB" id="8654052at2"/>
<dbReference type="Pfam" id="PF00440">
    <property type="entry name" value="TetR_N"/>
    <property type="match status" value="1"/>
</dbReference>
<organism evidence="6 7">
    <name type="scientific">Solihabitans fulvus</name>
    <dbReference type="NCBI Taxonomy" id="1892852"/>
    <lineage>
        <taxon>Bacteria</taxon>
        <taxon>Bacillati</taxon>
        <taxon>Actinomycetota</taxon>
        <taxon>Actinomycetes</taxon>
        <taxon>Pseudonocardiales</taxon>
        <taxon>Pseudonocardiaceae</taxon>
        <taxon>Solihabitans</taxon>
    </lineage>
</organism>
<keyword evidence="2 4" id="KW-0238">DNA-binding</keyword>
<feature type="DNA-binding region" description="H-T-H motif" evidence="4">
    <location>
        <begin position="23"/>
        <end position="42"/>
    </location>
</feature>
<dbReference type="InterPro" id="IPR050109">
    <property type="entry name" value="HTH-type_TetR-like_transc_reg"/>
</dbReference>
<reference evidence="6 7" key="2">
    <citation type="submission" date="2019-09" db="EMBL/GenBank/DDBJ databases">
        <authorList>
            <person name="Jin C."/>
        </authorList>
    </citation>
    <scope>NUCLEOTIDE SEQUENCE [LARGE SCALE GENOMIC DNA]</scope>
    <source>
        <strain evidence="6 7">AN110305</strain>
    </source>
</reference>
<dbReference type="Proteomes" id="UP000323454">
    <property type="component" value="Unassembled WGS sequence"/>
</dbReference>
<dbReference type="InterPro" id="IPR036271">
    <property type="entry name" value="Tet_transcr_reg_TetR-rel_C_sf"/>
</dbReference>
<dbReference type="PANTHER" id="PTHR30055:SF234">
    <property type="entry name" value="HTH-TYPE TRANSCRIPTIONAL REGULATOR BETI"/>
    <property type="match status" value="1"/>
</dbReference>
<feature type="domain" description="HTH tetR-type" evidence="5">
    <location>
        <begin position="2"/>
        <end position="60"/>
    </location>
</feature>
<sequence length="182" mass="19757">MTTSREDVLRAAAAVLLHRPRTPMEDIARAAGISRATLHRMVPSRAALVRELAAFAVTQTRAALASARLEEGEPVEAVRRVVDALMPIADLYALLSGENQLVESTEPDGPWSELDGLLIALYRRGQEAGAFRLDLPAEWFVDALSSMLVGASWAVHDGRLARRDAPRALVELLLGGIRRGQS</sequence>
<evidence type="ECO:0000256" key="2">
    <source>
        <dbReference type="ARBA" id="ARBA00023125"/>
    </source>
</evidence>
<keyword evidence="1" id="KW-0805">Transcription regulation</keyword>
<proteinExistence type="predicted"/>
<gene>
    <name evidence="6" type="ORF">F0L68_11705</name>
</gene>
<evidence type="ECO:0000313" key="6">
    <source>
        <dbReference type="EMBL" id="KAA2262567.1"/>
    </source>
</evidence>
<name>A0A5B2XFL4_9PSEU</name>
<evidence type="ECO:0000256" key="3">
    <source>
        <dbReference type="ARBA" id="ARBA00023163"/>
    </source>
</evidence>
<protein>
    <submittedName>
        <fullName evidence="6">TetR/AcrR family transcriptional regulator</fullName>
    </submittedName>
</protein>
<dbReference type="InterPro" id="IPR009057">
    <property type="entry name" value="Homeodomain-like_sf"/>
</dbReference>
<dbReference type="GO" id="GO:0000976">
    <property type="term" value="F:transcription cis-regulatory region binding"/>
    <property type="evidence" value="ECO:0007669"/>
    <property type="project" value="TreeGrafter"/>
</dbReference>
<dbReference type="GO" id="GO:0003700">
    <property type="term" value="F:DNA-binding transcription factor activity"/>
    <property type="evidence" value="ECO:0007669"/>
    <property type="project" value="TreeGrafter"/>
</dbReference>
<comment type="caution">
    <text evidence="6">The sequence shown here is derived from an EMBL/GenBank/DDBJ whole genome shotgun (WGS) entry which is preliminary data.</text>
</comment>
<reference evidence="6 7" key="1">
    <citation type="submission" date="2019-09" db="EMBL/GenBank/DDBJ databases">
        <title>Goodfellowia gen. nov., a new genus of the Pseudonocardineae related to Actinoalloteichus, containing Goodfellowia coeruleoviolacea gen. nov., comb. nov. gen. nov., comb. nov.</title>
        <authorList>
            <person name="Labeda D."/>
        </authorList>
    </citation>
    <scope>NUCLEOTIDE SEQUENCE [LARGE SCALE GENOMIC DNA]</scope>
    <source>
        <strain evidence="6 7">AN110305</strain>
    </source>
</reference>
<dbReference type="EMBL" id="VUOB01000021">
    <property type="protein sequence ID" value="KAA2262567.1"/>
    <property type="molecule type" value="Genomic_DNA"/>
</dbReference>
<dbReference type="PANTHER" id="PTHR30055">
    <property type="entry name" value="HTH-TYPE TRANSCRIPTIONAL REGULATOR RUTR"/>
    <property type="match status" value="1"/>
</dbReference>
<dbReference type="InterPro" id="IPR001647">
    <property type="entry name" value="HTH_TetR"/>
</dbReference>
<dbReference type="AlphaFoldDB" id="A0A5B2XFL4"/>
<keyword evidence="7" id="KW-1185">Reference proteome</keyword>
<dbReference type="RefSeq" id="WP_149849546.1">
    <property type="nucleotide sequence ID" value="NZ_VUOB01000021.1"/>
</dbReference>
<accession>A0A5B2XFL4</accession>
<dbReference type="Gene3D" id="1.10.357.10">
    <property type="entry name" value="Tetracycline Repressor, domain 2"/>
    <property type="match status" value="1"/>
</dbReference>
<dbReference type="SUPFAM" id="SSF46689">
    <property type="entry name" value="Homeodomain-like"/>
    <property type="match status" value="1"/>
</dbReference>
<dbReference type="SUPFAM" id="SSF48498">
    <property type="entry name" value="Tetracyclin repressor-like, C-terminal domain"/>
    <property type="match status" value="1"/>
</dbReference>
<evidence type="ECO:0000256" key="4">
    <source>
        <dbReference type="PROSITE-ProRule" id="PRU00335"/>
    </source>
</evidence>
<dbReference type="PROSITE" id="PS50977">
    <property type="entry name" value="HTH_TETR_2"/>
    <property type="match status" value="1"/>
</dbReference>
<evidence type="ECO:0000256" key="1">
    <source>
        <dbReference type="ARBA" id="ARBA00023015"/>
    </source>
</evidence>
<evidence type="ECO:0000313" key="7">
    <source>
        <dbReference type="Proteomes" id="UP000323454"/>
    </source>
</evidence>
<keyword evidence="3" id="KW-0804">Transcription</keyword>
<evidence type="ECO:0000259" key="5">
    <source>
        <dbReference type="PROSITE" id="PS50977"/>
    </source>
</evidence>